<keyword evidence="3" id="KW-1185">Reference proteome</keyword>
<feature type="transmembrane region" description="Helical" evidence="1">
    <location>
        <begin position="253"/>
        <end position="271"/>
    </location>
</feature>
<dbReference type="PANTHER" id="PTHR31272:SF6">
    <property type="entry name" value="CYTOCHROME C-TYPE BIOGENESIS CCDA-LIKE CHLOROPLASTIC PROTEIN"/>
    <property type="match status" value="1"/>
</dbReference>
<name>A0ABU5RVN3_9CYAN</name>
<gene>
    <name evidence="2" type="ORF">VB738_11220</name>
</gene>
<dbReference type="EMBL" id="JAYGHX010000006">
    <property type="protein sequence ID" value="MEA5391826.1"/>
    <property type="molecule type" value="Genomic_DNA"/>
</dbReference>
<proteinExistence type="predicted"/>
<dbReference type="PANTHER" id="PTHR31272">
    <property type="entry name" value="CYTOCHROME C-TYPE BIOGENESIS PROTEIN HI_1454-RELATED"/>
    <property type="match status" value="1"/>
</dbReference>
<feature type="transmembrane region" description="Helical" evidence="1">
    <location>
        <begin position="139"/>
        <end position="162"/>
    </location>
</feature>
<reference evidence="2 3" key="1">
    <citation type="submission" date="2023-12" db="EMBL/GenBank/DDBJ databases">
        <title>Baltic Sea Cyanobacteria.</title>
        <authorList>
            <person name="Delbaje E."/>
            <person name="Fewer D.P."/>
            <person name="Shishido T.K."/>
        </authorList>
    </citation>
    <scope>NUCLEOTIDE SEQUENCE [LARGE SCALE GENOMIC DNA]</scope>
    <source>
        <strain evidence="2 3">UHCC 0139</strain>
    </source>
</reference>
<sequence length="273" mass="28099">MSSFALRRKGLAFLMLVGGLALLGGLALHWLPVIGMRMDLAIQSASQAYADRLEALPAGPGLLLPLFAFCGGVLASVSPCVLAMLPLNLSYIGTLGPISRLQAIRRVAGFVAGTVVVLSLFGLIASFASAIVVDHRGPVHLVVGLIILLMGLNLGGWLPLTLPRLPELPAAGGPFLVGMGFALVSSPCASPVLFSVLAAAAVTGSTAVSVLTMVSYALGYTAVIAASSLWVGLMSASRRLLDHADTLTRVSSLVLLAAGIYTIGQGLITTWRT</sequence>
<accession>A0ABU5RVN3</accession>
<evidence type="ECO:0000313" key="2">
    <source>
        <dbReference type="EMBL" id="MEA5391826.1"/>
    </source>
</evidence>
<dbReference type="RefSeq" id="WP_323305811.1">
    <property type="nucleotide sequence ID" value="NZ_JAYGHX010000006.1"/>
</dbReference>
<feature type="transmembrane region" description="Helical" evidence="1">
    <location>
        <begin position="107"/>
        <end position="133"/>
    </location>
</feature>
<feature type="transmembrane region" description="Helical" evidence="1">
    <location>
        <begin position="12"/>
        <end position="31"/>
    </location>
</feature>
<evidence type="ECO:0000313" key="3">
    <source>
        <dbReference type="Proteomes" id="UP001304461"/>
    </source>
</evidence>
<evidence type="ECO:0000256" key="1">
    <source>
        <dbReference type="SAM" id="Phobius"/>
    </source>
</evidence>
<keyword evidence="1" id="KW-0472">Membrane</keyword>
<feature type="transmembrane region" description="Helical" evidence="1">
    <location>
        <begin position="213"/>
        <end position="233"/>
    </location>
</feature>
<organism evidence="2 3">
    <name type="scientific">Cyanobium gracile UHCC 0139</name>
    <dbReference type="NCBI Taxonomy" id="3110308"/>
    <lineage>
        <taxon>Bacteria</taxon>
        <taxon>Bacillati</taxon>
        <taxon>Cyanobacteriota</taxon>
        <taxon>Cyanophyceae</taxon>
        <taxon>Synechococcales</taxon>
        <taxon>Prochlorococcaceae</taxon>
        <taxon>Cyanobium</taxon>
    </lineage>
</organism>
<keyword evidence="1" id="KW-0812">Transmembrane</keyword>
<dbReference type="Proteomes" id="UP001304461">
    <property type="component" value="Unassembled WGS sequence"/>
</dbReference>
<feature type="transmembrane region" description="Helical" evidence="1">
    <location>
        <begin position="62"/>
        <end position="87"/>
    </location>
</feature>
<dbReference type="InterPro" id="IPR051790">
    <property type="entry name" value="Cytochrome_c-biogenesis_DsbD"/>
</dbReference>
<protein>
    <submittedName>
        <fullName evidence="2">Cytochrome c biogenesis protein CcdA</fullName>
    </submittedName>
</protein>
<feature type="transmembrane region" description="Helical" evidence="1">
    <location>
        <begin position="174"/>
        <end position="201"/>
    </location>
</feature>
<comment type="caution">
    <text evidence="2">The sequence shown here is derived from an EMBL/GenBank/DDBJ whole genome shotgun (WGS) entry which is preliminary data.</text>
</comment>
<keyword evidence="1" id="KW-1133">Transmembrane helix</keyword>